<organism evidence="1 2">
    <name type="scientific">Phyllostomus discolor</name>
    <name type="common">pale spear-nosed bat</name>
    <dbReference type="NCBI Taxonomy" id="89673"/>
    <lineage>
        <taxon>Eukaryota</taxon>
        <taxon>Metazoa</taxon>
        <taxon>Chordata</taxon>
        <taxon>Craniata</taxon>
        <taxon>Vertebrata</taxon>
        <taxon>Euteleostomi</taxon>
        <taxon>Mammalia</taxon>
        <taxon>Eutheria</taxon>
        <taxon>Laurasiatheria</taxon>
        <taxon>Chiroptera</taxon>
        <taxon>Yangochiroptera</taxon>
        <taxon>Phyllostomidae</taxon>
        <taxon>Phyllostominae</taxon>
        <taxon>Phyllostomus</taxon>
    </lineage>
</organism>
<comment type="caution">
    <text evidence="1">The sequence shown here is derived from an EMBL/GenBank/DDBJ whole genome shotgun (WGS) entry which is preliminary data.</text>
</comment>
<proteinExistence type="predicted"/>
<accession>A0A834AYL2</accession>
<dbReference type="Proteomes" id="UP000664940">
    <property type="component" value="Unassembled WGS sequence"/>
</dbReference>
<gene>
    <name evidence="1" type="ORF">HJG60_010068</name>
</gene>
<evidence type="ECO:0000313" key="1">
    <source>
        <dbReference type="EMBL" id="KAF6119593.1"/>
    </source>
</evidence>
<protein>
    <submittedName>
        <fullName evidence="1">Uncharacterized protein</fullName>
    </submittedName>
</protein>
<evidence type="ECO:0000313" key="2">
    <source>
        <dbReference type="Proteomes" id="UP000664940"/>
    </source>
</evidence>
<name>A0A834AYL2_9CHIR</name>
<dbReference type="EMBL" id="JABVXQ010000003">
    <property type="protein sequence ID" value="KAF6119593.1"/>
    <property type="molecule type" value="Genomic_DNA"/>
</dbReference>
<reference evidence="1 2" key="1">
    <citation type="journal article" date="2020" name="Nature">
        <title>Six reference-quality genomes reveal evolution of bat adaptations.</title>
        <authorList>
            <person name="Jebb D."/>
            <person name="Huang Z."/>
            <person name="Pippel M."/>
            <person name="Hughes G.M."/>
            <person name="Lavrichenko K."/>
            <person name="Devanna P."/>
            <person name="Winkler S."/>
            <person name="Jermiin L.S."/>
            <person name="Skirmuntt E.C."/>
            <person name="Katzourakis A."/>
            <person name="Burkitt-Gray L."/>
            <person name="Ray D.A."/>
            <person name="Sullivan K.A.M."/>
            <person name="Roscito J.G."/>
            <person name="Kirilenko B.M."/>
            <person name="Davalos L.M."/>
            <person name="Corthals A.P."/>
            <person name="Power M.L."/>
            <person name="Jones G."/>
            <person name="Ransome R.D."/>
            <person name="Dechmann D.K.N."/>
            <person name="Locatelli A.G."/>
            <person name="Puechmaille S.J."/>
            <person name="Fedrigo O."/>
            <person name="Jarvis E.D."/>
            <person name="Hiller M."/>
            <person name="Vernes S.C."/>
            <person name="Myers E.W."/>
            <person name="Teeling E.C."/>
        </authorList>
    </citation>
    <scope>NUCLEOTIDE SEQUENCE [LARGE SCALE GENOMIC DNA]</scope>
    <source>
        <strain evidence="1">Bat1K_MPI-CBG_1</strain>
    </source>
</reference>
<dbReference type="AlphaFoldDB" id="A0A834AYL2"/>
<sequence>MIVFSRVCHKWNPRALAFWPSASFPGASVPFHCSGAVPYGVGGPSRVSPCTRGWPHSFFTLQHLIDRCSRTESVQKNNRSRDEECGLRRWTPSSELSIHVRVGKPRDLCLPQLPHLSNGCNASAHLIWLL</sequence>